<evidence type="ECO:0000256" key="1">
    <source>
        <dbReference type="ARBA" id="ARBA00004123"/>
    </source>
</evidence>
<organism evidence="7 8">
    <name type="scientific">Gryllus longicercus</name>
    <dbReference type="NCBI Taxonomy" id="2509291"/>
    <lineage>
        <taxon>Eukaryota</taxon>
        <taxon>Metazoa</taxon>
        <taxon>Ecdysozoa</taxon>
        <taxon>Arthropoda</taxon>
        <taxon>Hexapoda</taxon>
        <taxon>Insecta</taxon>
        <taxon>Pterygota</taxon>
        <taxon>Neoptera</taxon>
        <taxon>Polyneoptera</taxon>
        <taxon>Orthoptera</taxon>
        <taxon>Ensifera</taxon>
        <taxon>Gryllidea</taxon>
        <taxon>Grylloidea</taxon>
        <taxon>Gryllidae</taxon>
        <taxon>Gryllinae</taxon>
        <taxon>Gryllus</taxon>
    </lineage>
</organism>
<evidence type="ECO:0000256" key="5">
    <source>
        <dbReference type="SAM" id="MobiDB-lite"/>
    </source>
</evidence>
<keyword evidence="3" id="KW-0804">Transcription</keyword>
<name>A0AAN9VPN7_9ORTH</name>
<evidence type="ECO:0000256" key="3">
    <source>
        <dbReference type="ARBA" id="ARBA00023163"/>
    </source>
</evidence>
<keyword evidence="8" id="KW-1185">Reference proteome</keyword>
<dbReference type="InterPro" id="IPR006565">
    <property type="entry name" value="BTP"/>
</dbReference>
<keyword evidence="2" id="KW-0805">Transcription regulation</keyword>
<accession>A0AAN9VPN7</accession>
<dbReference type="SMART" id="SM00576">
    <property type="entry name" value="BTP"/>
    <property type="match status" value="1"/>
</dbReference>
<proteinExistence type="predicted"/>
<dbReference type="PANTHER" id="PTHR46452:SF1">
    <property type="entry name" value="TRANSCRIPTION INITIATION FACTOR TFIID SUBUNIT 3"/>
    <property type="match status" value="1"/>
</dbReference>
<dbReference type="GO" id="GO:0005669">
    <property type="term" value="C:transcription factor TFIID complex"/>
    <property type="evidence" value="ECO:0007669"/>
    <property type="project" value="TreeGrafter"/>
</dbReference>
<dbReference type="PANTHER" id="PTHR46452">
    <property type="entry name" value="TRANSCRIPTION INITIATION FACTOR TFIID SUBUNIT 3"/>
    <property type="match status" value="1"/>
</dbReference>
<evidence type="ECO:0000256" key="4">
    <source>
        <dbReference type="ARBA" id="ARBA00023242"/>
    </source>
</evidence>
<evidence type="ECO:0000313" key="8">
    <source>
        <dbReference type="Proteomes" id="UP001378592"/>
    </source>
</evidence>
<protein>
    <recommendedName>
        <fullName evidence="6">Bromodomain associated domain-containing protein</fullName>
    </recommendedName>
</protein>
<reference evidence="7 8" key="1">
    <citation type="submission" date="2024-03" db="EMBL/GenBank/DDBJ databases">
        <title>The genome assembly and annotation of the cricket Gryllus longicercus Weissman &amp; Gray.</title>
        <authorList>
            <person name="Szrajer S."/>
            <person name="Gray D."/>
            <person name="Ylla G."/>
        </authorList>
    </citation>
    <scope>NUCLEOTIDE SEQUENCE [LARGE SCALE GENOMIC DNA]</scope>
    <source>
        <strain evidence="7">DAG 2021-001</strain>
        <tissue evidence="7">Whole body minus gut</tissue>
    </source>
</reference>
<dbReference type="AlphaFoldDB" id="A0AAN9VPN7"/>
<dbReference type="Gene3D" id="1.10.20.10">
    <property type="entry name" value="Histone, subunit A"/>
    <property type="match status" value="1"/>
</dbReference>
<dbReference type="InterPro" id="IPR009072">
    <property type="entry name" value="Histone-fold"/>
</dbReference>
<sequence length="338" mass="38587">MVDMFNKIVLKVIAAKLTRDVGWLKIRSRPLEVMSDALHRFMKDISIRVYRYAEFSGRTEPSVNDINLVLQDLNIEVSELEKYKHKTKSVTTIHISQYPVPSPDELSLPHVLNDLDDDDDDITELNGENGSMHDNSPEVVSANAHSLLQTDFDVNSGRREEQSAVSFSKDESDKQLDIEVGENENEKEELFENYISSVSKKKRKKRRKKDKPEYIVSCTSNITQSKLKTDEMNVFGREKNDVTSAMAPKDITPVSDKLHIHLDFPKIVIKRLKTENVKCGNLNARKLSGHSPCKETSVSLPRKTKRKPVAKKIRKTNKNVLSDNINHKPNEKLSAFLF</sequence>
<dbReference type="EMBL" id="JAZDUA010000155">
    <property type="protein sequence ID" value="KAK7866107.1"/>
    <property type="molecule type" value="Genomic_DNA"/>
</dbReference>
<evidence type="ECO:0000313" key="7">
    <source>
        <dbReference type="EMBL" id="KAK7866107.1"/>
    </source>
</evidence>
<dbReference type="GO" id="GO:0046982">
    <property type="term" value="F:protein heterodimerization activity"/>
    <property type="evidence" value="ECO:0007669"/>
    <property type="project" value="InterPro"/>
</dbReference>
<evidence type="ECO:0000256" key="2">
    <source>
        <dbReference type="ARBA" id="ARBA00023015"/>
    </source>
</evidence>
<feature type="domain" description="Bromodomain associated" evidence="6">
    <location>
        <begin position="3"/>
        <end position="79"/>
    </location>
</feature>
<gene>
    <name evidence="7" type="ORF">R5R35_011625</name>
</gene>
<dbReference type="Proteomes" id="UP001378592">
    <property type="component" value="Unassembled WGS sequence"/>
</dbReference>
<comment type="caution">
    <text evidence="7">The sequence shown here is derived from an EMBL/GenBank/DDBJ whole genome shotgun (WGS) entry which is preliminary data.</text>
</comment>
<comment type="subcellular location">
    <subcellularLocation>
        <location evidence="1">Nucleus</location>
    </subcellularLocation>
</comment>
<dbReference type="GO" id="GO:0002039">
    <property type="term" value="F:p53 binding"/>
    <property type="evidence" value="ECO:0007669"/>
    <property type="project" value="TreeGrafter"/>
</dbReference>
<feature type="region of interest" description="Disordered" evidence="5">
    <location>
        <begin position="154"/>
        <end position="174"/>
    </location>
</feature>
<dbReference type="GO" id="GO:0045944">
    <property type="term" value="P:positive regulation of transcription by RNA polymerase II"/>
    <property type="evidence" value="ECO:0007669"/>
    <property type="project" value="TreeGrafter"/>
</dbReference>
<feature type="compositionally biased region" description="Basic and acidic residues" evidence="5">
    <location>
        <begin position="156"/>
        <end position="174"/>
    </location>
</feature>
<dbReference type="Pfam" id="PF07524">
    <property type="entry name" value="Bromo_TP"/>
    <property type="match status" value="1"/>
</dbReference>
<keyword evidence="4" id="KW-0539">Nucleus</keyword>
<evidence type="ECO:0000259" key="6">
    <source>
        <dbReference type="SMART" id="SM00576"/>
    </source>
</evidence>